<dbReference type="Pfam" id="PF00005">
    <property type="entry name" value="ABC_tran"/>
    <property type="match status" value="2"/>
</dbReference>
<dbReference type="GO" id="GO:0005524">
    <property type="term" value="F:ATP binding"/>
    <property type="evidence" value="ECO:0007669"/>
    <property type="project" value="UniProtKB-KW"/>
</dbReference>
<evidence type="ECO:0000256" key="7">
    <source>
        <dbReference type="ARBA" id="ARBA00022967"/>
    </source>
</evidence>
<feature type="domain" description="ABC transporter" evidence="9">
    <location>
        <begin position="269"/>
        <end position="512"/>
    </location>
</feature>
<evidence type="ECO:0000256" key="5">
    <source>
        <dbReference type="ARBA" id="ARBA00022741"/>
    </source>
</evidence>
<keyword evidence="6" id="KW-0067">ATP-binding</keyword>
<gene>
    <name evidence="10" type="ORF">HMPREF9238_00694</name>
</gene>
<dbReference type="GO" id="GO:0005886">
    <property type="term" value="C:plasma membrane"/>
    <property type="evidence" value="ECO:0007669"/>
    <property type="project" value="UniProtKB-SubCell"/>
</dbReference>
<keyword evidence="4" id="KW-0677">Repeat</keyword>
<feature type="domain" description="ABC transporter" evidence="9">
    <location>
        <begin position="20"/>
        <end position="256"/>
    </location>
</feature>
<evidence type="ECO:0000259" key="9">
    <source>
        <dbReference type="PROSITE" id="PS50893"/>
    </source>
</evidence>
<evidence type="ECO:0000256" key="8">
    <source>
        <dbReference type="ARBA" id="ARBA00023136"/>
    </source>
</evidence>
<dbReference type="AlphaFoldDB" id="A0A9W5REF3"/>
<keyword evidence="5" id="KW-0547">Nucleotide-binding</keyword>
<dbReference type="SMART" id="SM00382">
    <property type="entry name" value="AAA"/>
    <property type="match status" value="2"/>
</dbReference>
<evidence type="ECO:0000256" key="3">
    <source>
        <dbReference type="ARBA" id="ARBA00022475"/>
    </source>
</evidence>
<organism evidence="10 11">
    <name type="scientific">Gleimia europaea ACS-120-V-Col10b</name>
    <dbReference type="NCBI Taxonomy" id="883069"/>
    <lineage>
        <taxon>Bacteria</taxon>
        <taxon>Bacillati</taxon>
        <taxon>Actinomycetota</taxon>
        <taxon>Actinomycetes</taxon>
        <taxon>Actinomycetales</taxon>
        <taxon>Actinomycetaceae</taxon>
        <taxon>Gleimia</taxon>
    </lineage>
</organism>
<protein>
    <recommendedName>
        <fullName evidence="9">ABC transporter domain-containing protein</fullName>
    </recommendedName>
</protein>
<dbReference type="FunFam" id="3.40.50.300:FF:000127">
    <property type="entry name" value="Ribose import ATP-binding protein RbsA"/>
    <property type="match status" value="1"/>
</dbReference>
<comment type="subcellular location">
    <subcellularLocation>
        <location evidence="1">Cell membrane</location>
        <topology evidence="1">Peripheral membrane protein</topology>
    </subcellularLocation>
</comment>
<evidence type="ECO:0000313" key="11">
    <source>
        <dbReference type="Proteomes" id="UP000014387"/>
    </source>
</evidence>
<dbReference type="PANTHER" id="PTHR43790">
    <property type="entry name" value="CARBOHYDRATE TRANSPORT ATP-BINDING PROTEIN MG119-RELATED"/>
    <property type="match status" value="1"/>
</dbReference>
<dbReference type="RefSeq" id="WP_016444051.1">
    <property type="nucleotide sequence ID" value="NZ_KE150266.1"/>
</dbReference>
<keyword evidence="2" id="KW-0813">Transport</keyword>
<dbReference type="InterPro" id="IPR017871">
    <property type="entry name" value="ABC_transporter-like_CS"/>
</dbReference>
<evidence type="ECO:0000313" key="10">
    <source>
        <dbReference type="EMBL" id="EPD30939.1"/>
    </source>
</evidence>
<dbReference type="PANTHER" id="PTHR43790:SF9">
    <property type="entry name" value="GALACTOFURANOSE TRANSPORTER ATP-BINDING PROTEIN YTFR"/>
    <property type="match status" value="1"/>
</dbReference>
<keyword evidence="8" id="KW-0472">Membrane</keyword>
<dbReference type="InterPro" id="IPR003593">
    <property type="entry name" value="AAA+_ATPase"/>
</dbReference>
<keyword evidence="7" id="KW-1278">Translocase</keyword>
<dbReference type="InterPro" id="IPR003439">
    <property type="entry name" value="ABC_transporter-like_ATP-bd"/>
</dbReference>
<evidence type="ECO:0000256" key="2">
    <source>
        <dbReference type="ARBA" id="ARBA00022448"/>
    </source>
</evidence>
<dbReference type="InterPro" id="IPR027417">
    <property type="entry name" value="P-loop_NTPase"/>
</dbReference>
<evidence type="ECO:0000256" key="1">
    <source>
        <dbReference type="ARBA" id="ARBA00004202"/>
    </source>
</evidence>
<dbReference type="PROSITE" id="PS00211">
    <property type="entry name" value="ABC_TRANSPORTER_1"/>
    <property type="match status" value="1"/>
</dbReference>
<dbReference type="GO" id="GO:0016887">
    <property type="term" value="F:ATP hydrolysis activity"/>
    <property type="evidence" value="ECO:0007669"/>
    <property type="project" value="InterPro"/>
</dbReference>
<proteinExistence type="predicted"/>
<accession>A0A9W5REF3</accession>
<dbReference type="CDD" id="cd03215">
    <property type="entry name" value="ABC_Carb_Monos_II"/>
    <property type="match status" value="1"/>
</dbReference>
<evidence type="ECO:0000256" key="4">
    <source>
        <dbReference type="ARBA" id="ARBA00022737"/>
    </source>
</evidence>
<evidence type="ECO:0000256" key="6">
    <source>
        <dbReference type="ARBA" id="ARBA00022840"/>
    </source>
</evidence>
<dbReference type="Gene3D" id="3.40.50.300">
    <property type="entry name" value="P-loop containing nucleotide triphosphate hydrolases"/>
    <property type="match status" value="2"/>
</dbReference>
<dbReference type="Proteomes" id="UP000014387">
    <property type="component" value="Unassembled WGS sequence"/>
</dbReference>
<keyword evidence="11" id="KW-1185">Reference proteome</keyword>
<dbReference type="CDD" id="cd03216">
    <property type="entry name" value="ABC_Carb_Monos_I"/>
    <property type="match status" value="1"/>
</dbReference>
<reference evidence="10 11" key="1">
    <citation type="submission" date="2013-05" db="EMBL/GenBank/DDBJ databases">
        <title>The Genome Sequence of Actinomyces europaeus ACS-120-V-COL10B.</title>
        <authorList>
            <consortium name="The Broad Institute Genomics Platform"/>
            <person name="Earl A."/>
            <person name="Ward D."/>
            <person name="Feldgarden M."/>
            <person name="Gevers D."/>
            <person name="Saerens B."/>
            <person name="Vaneechoutte M."/>
            <person name="Walker B."/>
            <person name="Young S."/>
            <person name="Zeng Q."/>
            <person name="Gargeya S."/>
            <person name="Fitzgerald M."/>
            <person name="Haas B."/>
            <person name="Abouelleil A."/>
            <person name="Allen A.W."/>
            <person name="Alvarado L."/>
            <person name="Arachchi H.M."/>
            <person name="Berlin A.M."/>
            <person name="Chapman S.B."/>
            <person name="Gainer-Dewar J."/>
            <person name="Goldberg J."/>
            <person name="Griggs A."/>
            <person name="Gujja S."/>
            <person name="Hansen M."/>
            <person name="Howarth C."/>
            <person name="Imamovic A."/>
            <person name="Ireland A."/>
            <person name="Larimer J."/>
            <person name="McCowan C."/>
            <person name="Murphy C."/>
            <person name="Pearson M."/>
            <person name="Poon T.W."/>
            <person name="Priest M."/>
            <person name="Roberts A."/>
            <person name="Saif S."/>
            <person name="Shea T."/>
            <person name="Sisk P."/>
            <person name="Sykes S."/>
            <person name="Wortman J."/>
            <person name="Nusbaum C."/>
            <person name="Birren B."/>
        </authorList>
    </citation>
    <scope>NUCLEOTIDE SEQUENCE [LARGE SCALE GENOMIC DNA]</scope>
    <source>
        <strain evidence="10 11">ACS-120-V-Col10b</strain>
    </source>
</reference>
<keyword evidence="3" id="KW-1003">Cell membrane</keyword>
<dbReference type="EMBL" id="AGWN01000001">
    <property type="protein sequence ID" value="EPD30939.1"/>
    <property type="molecule type" value="Genomic_DNA"/>
</dbReference>
<comment type="caution">
    <text evidence="10">The sequence shown here is derived from an EMBL/GenBank/DDBJ whole genome shotgun (WGS) entry which is preliminary data.</text>
</comment>
<dbReference type="InterPro" id="IPR050107">
    <property type="entry name" value="ABC_carbohydrate_import_ATPase"/>
</dbReference>
<name>A0A9W5REF3_9ACTO</name>
<dbReference type="PROSITE" id="PS50893">
    <property type="entry name" value="ABC_TRANSPORTER_2"/>
    <property type="match status" value="2"/>
</dbReference>
<sequence>MEANATTIDGDVVDNDRAIIRMQGIHKSFGGVPVLRDVDFEVNPGEVHALAGGNGAGKSTLMKILQGVYSKDSGEIFVNGKATKIDTLQEAKAAGIGMVFQEFSLVPTLTVAQNISLTSEPRTKLGLIDDRAARVRAREILNSMGVDIDPKAEVRTLSTAYWQLTEIAKALVQDARVLIMDEPSASLAKHEVEALFELIERLKSQGIAVIYISHRMDEIYRIADRITILRDGRRLLTKRLDEVTPEQIVEGIVGKQVEGQLVYKARETVSDEVLLEARDITVGSDLKDVSLTVRRGEIVGLAGLIGSGRTELARALFGVDRIDSGEILIADKQVSIRNPKDAIDAGIVLVPEDRREQGLMLEHSVRENLLLPILDDVKRGMLVDPKRSRDKAEQLIEQFGVKVQDPGKPVNRLSGGNQQKVVIAKWLGTSPKVLILDEPTAGVDIGTKTEIVEMIRELADTGVGVIVISSEYPELLAVSDRILIMRRGAIVEDLNREDIPDEEALQLMVLGG</sequence>
<dbReference type="SUPFAM" id="SSF52540">
    <property type="entry name" value="P-loop containing nucleoside triphosphate hydrolases"/>
    <property type="match status" value="2"/>
</dbReference>